<comment type="caution">
    <text evidence="1">The sequence shown here is derived from an EMBL/GenBank/DDBJ whole genome shotgun (WGS) entry which is preliminary data.</text>
</comment>
<dbReference type="Proteomes" id="UP000238296">
    <property type="component" value="Unassembled WGS sequence"/>
</dbReference>
<gene>
    <name evidence="1" type="ORF">C1Y40_05534</name>
</gene>
<reference evidence="1 2" key="1">
    <citation type="journal article" date="2017" name="Int. J. Syst. Evol. Microbiol.">
        <title>Mycobacterium talmoniae sp. nov., a slowly growing mycobacterium isolated from human respiratory samples.</title>
        <authorList>
            <person name="Davidson R.M."/>
            <person name="DeGroote M.A."/>
            <person name="Marola J.L."/>
            <person name="Buss S."/>
            <person name="Jones V."/>
            <person name="McNeil M.R."/>
            <person name="Freifeld A.G."/>
            <person name="Elaine Epperson L."/>
            <person name="Hasan N.A."/>
            <person name="Jackson M."/>
            <person name="Iwen P.C."/>
            <person name="Salfinger M."/>
            <person name="Strong M."/>
        </authorList>
    </citation>
    <scope>NUCLEOTIDE SEQUENCE [LARGE SCALE GENOMIC DNA]</scope>
    <source>
        <strain evidence="1 2">ATCC BAA-2683</strain>
    </source>
</reference>
<organism evidence="1 2">
    <name type="scientific">Mycobacterium talmoniae</name>
    <dbReference type="NCBI Taxonomy" id="1858794"/>
    <lineage>
        <taxon>Bacteria</taxon>
        <taxon>Bacillati</taxon>
        <taxon>Actinomycetota</taxon>
        <taxon>Actinomycetes</taxon>
        <taxon>Mycobacteriales</taxon>
        <taxon>Mycobacteriaceae</taxon>
        <taxon>Mycobacterium</taxon>
    </lineage>
</organism>
<proteinExistence type="predicted"/>
<evidence type="ECO:0000313" key="2">
    <source>
        <dbReference type="Proteomes" id="UP000238296"/>
    </source>
</evidence>
<name>A0A2S8BCC4_9MYCO</name>
<evidence type="ECO:0000313" key="1">
    <source>
        <dbReference type="EMBL" id="PQM44308.1"/>
    </source>
</evidence>
<accession>A0A2S8BCC4</accession>
<dbReference type="AlphaFoldDB" id="A0A2S8BCC4"/>
<dbReference type="EMBL" id="PPEA01000856">
    <property type="protein sequence ID" value="PQM44308.1"/>
    <property type="molecule type" value="Genomic_DNA"/>
</dbReference>
<sequence length="82" mass="8965">MPDRDVRVSSTVSAEPLALAVADTCAISSPLNHRNRSTSCDAVLRMSFSASKSLTTNGLRWRWVISTGSPTRPDRSTSCIRR</sequence>
<protein>
    <submittedName>
        <fullName evidence="1">Uncharacterized protein</fullName>
    </submittedName>
</protein>